<feature type="compositionally biased region" description="Polar residues" evidence="1">
    <location>
        <begin position="126"/>
        <end position="138"/>
    </location>
</feature>
<feature type="region of interest" description="Disordered" evidence="1">
    <location>
        <begin position="33"/>
        <end position="74"/>
    </location>
</feature>
<reference evidence="2 3" key="1">
    <citation type="submission" date="2021-06" db="EMBL/GenBank/DDBJ databases">
        <authorList>
            <person name="Kallberg Y."/>
            <person name="Tangrot J."/>
            <person name="Rosling A."/>
        </authorList>
    </citation>
    <scope>NUCLEOTIDE SEQUENCE [LARGE SCALE GENOMIC DNA]</scope>
    <source>
        <strain evidence="2 3">120-4 pot B 10/14</strain>
    </source>
</reference>
<gene>
    <name evidence="2" type="ORF">GMARGA_LOCUS3971</name>
</gene>
<evidence type="ECO:0000313" key="2">
    <source>
        <dbReference type="EMBL" id="CAG8538610.1"/>
    </source>
</evidence>
<dbReference type="Proteomes" id="UP000789901">
    <property type="component" value="Unassembled WGS sequence"/>
</dbReference>
<feature type="compositionally biased region" description="Polar residues" evidence="1">
    <location>
        <begin position="55"/>
        <end position="74"/>
    </location>
</feature>
<dbReference type="EMBL" id="CAJVQB010001505">
    <property type="protein sequence ID" value="CAG8538610.1"/>
    <property type="molecule type" value="Genomic_DNA"/>
</dbReference>
<feature type="compositionally biased region" description="Basic and acidic residues" evidence="1">
    <location>
        <begin position="90"/>
        <end position="123"/>
    </location>
</feature>
<evidence type="ECO:0000313" key="3">
    <source>
        <dbReference type="Proteomes" id="UP000789901"/>
    </source>
</evidence>
<feature type="region of interest" description="Disordered" evidence="1">
    <location>
        <begin position="90"/>
        <end position="138"/>
    </location>
</feature>
<comment type="caution">
    <text evidence="2">The sequence shown here is derived from an EMBL/GenBank/DDBJ whole genome shotgun (WGS) entry which is preliminary data.</text>
</comment>
<keyword evidence="3" id="KW-1185">Reference proteome</keyword>
<name>A0ABN7U8W5_GIGMA</name>
<proteinExistence type="predicted"/>
<accession>A0ABN7U8W5</accession>
<organism evidence="2 3">
    <name type="scientific">Gigaspora margarita</name>
    <dbReference type="NCBI Taxonomy" id="4874"/>
    <lineage>
        <taxon>Eukaryota</taxon>
        <taxon>Fungi</taxon>
        <taxon>Fungi incertae sedis</taxon>
        <taxon>Mucoromycota</taxon>
        <taxon>Glomeromycotina</taxon>
        <taxon>Glomeromycetes</taxon>
        <taxon>Diversisporales</taxon>
        <taxon>Gigasporaceae</taxon>
        <taxon>Gigaspora</taxon>
    </lineage>
</organism>
<sequence length="158" mass="17824">MAEINKVTLIMDTIKAALVQEIEIDNLTPAEKKTKTETNESLVVAKSPTHENNKNAEMTSEAGSTTITTGDPRNSYQERMQFSHNNPYIVKDEQRNSHAEDHNSTNHNEVHSADEILLKKEDNSMEVESNATVEEDTPIQQLRLYSSIVKGNQKISER</sequence>
<evidence type="ECO:0000256" key="1">
    <source>
        <dbReference type="SAM" id="MobiDB-lite"/>
    </source>
</evidence>
<protein>
    <submittedName>
        <fullName evidence="2">35965_t:CDS:1</fullName>
    </submittedName>
</protein>